<organism evidence="7 8">
    <name type="scientific">Solibaculum mannosilyticum</name>
    <dbReference type="NCBI Taxonomy" id="2780922"/>
    <lineage>
        <taxon>Bacteria</taxon>
        <taxon>Bacillati</taxon>
        <taxon>Bacillota</taxon>
        <taxon>Clostridia</taxon>
        <taxon>Eubacteriales</taxon>
        <taxon>Oscillospiraceae</taxon>
        <taxon>Solibaculum</taxon>
    </lineage>
</organism>
<name>A0A7I8D332_9FIRM</name>
<dbReference type="GO" id="GO:0005886">
    <property type="term" value="C:plasma membrane"/>
    <property type="evidence" value="ECO:0007669"/>
    <property type="project" value="TreeGrafter"/>
</dbReference>
<reference evidence="8" key="1">
    <citation type="submission" date="2020-07" db="EMBL/GenBank/DDBJ databases">
        <title>Complete genome sequencing of Clostridia bacterium strain 12CBH8.</title>
        <authorList>
            <person name="Sakamoto M."/>
            <person name="Murakami T."/>
            <person name="Mori H."/>
        </authorList>
    </citation>
    <scope>NUCLEOTIDE SEQUENCE [LARGE SCALE GENOMIC DNA]</scope>
    <source>
        <strain evidence="8">12CBH8</strain>
    </source>
</reference>
<feature type="transmembrane region" description="Helical" evidence="6">
    <location>
        <begin position="235"/>
        <end position="255"/>
    </location>
</feature>
<feature type="transmembrane region" description="Helical" evidence="6">
    <location>
        <begin position="196"/>
        <end position="229"/>
    </location>
</feature>
<evidence type="ECO:0000256" key="6">
    <source>
        <dbReference type="SAM" id="Phobius"/>
    </source>
</evidence>
<comment type="subcellular location">
    <subcellularLocation>
        <location evidence="1">Membrane</location>
        <topology evidence="1">Multi-pass membrane protein</topology>
    </subcellularLocation>
</comment>
<dbReference type="PANTHER" id="PTHR30474">
    <property type="entry name" value="CELL CYCLE PROTEIN"/>
    <property type="match status" value="1"/>
</dbReference>
<feature type="transmembrane region" description="Helical" evidence="6">
    <location>
        <begin position="283"/>
        <end position="300"/>
    </location>
</feature>
<dbReference type="Proteomes" id="UP000593890">
    <property type="component" value="Chromosome"/>
</dbReference>
<dbReference type="GO" id="GO:0008360">
    <property type="term" value="P:regulation of cell shape"/>
    <property type="evidence" value="ECO:0007669"/>
    <property type="project" value="UniProtKB-KW"/>
</dbReference>
<keyword evidence="7" id="KW-0131">Cell cycle</keyword>
<evidence type="ECO:0000256" key="2">
    <source>
        <dbReference type="ARBA" id="ARBA00022692"/>
    </source>
</evidence>
<feature type="transmembrane region" description="Helical" evidence="6">
    <location>
        <begin position="172"/>
        <end position="189"/>
    </location>
</feature>
<keyword evidence="4 6" id="KW-1133">Transmembrane helix</keyword>
<feature type="transmembrane region" description="Helical" evidence="6">
    <location>
        <begin position="102"/>
        <end position="121"/>
    </location>
</feature>
<dbReference type="AlphaFoldDB" id="A0A7I8D332"/>
<dbReference type="InterPro" id="IPR001182">
    <property type="entry name" value="FtsW/RodA"/>
</dbReference>
<accession>A0A7I8D332</accession>
<feature type="transmembrane region" description="Helical" evidence="6">
    <location>
        <begin position="133"/>
        <end position="152"/>
    </location>
</feature>
<keyword evidence="3" id="KW-0133">Cell shape</keyword>
<feature type="transmembrane region" description="Helical" evidence="6">
    <location>
        <begin position="21"/>
        <end position="38"/>
    </location>
</feature>
<evidence type="ECO:0000256" key="3">
    <source>
        <dbReference type="ARBA" id="ARBA00022960"/>
    </source>
</evidence>
<gene>
    <name evidence="7" type="ORF">C12CBH8_05380</name>
</gene>
<feature type="transmembrane region" description="Helical" evidence="6">
    <location>
        <begin position="312"/>
        <end position="338"/>
    </location>
</feature>
<feature type="transmembrane region" description="Helical" evidence="6">
    <location>
        <begin position="78"/>
        <end position="96"/>
    </location>
</feature>
<evidence type="ECO:0000256" key="4">
    <source>
        <dbReference type="ARBA" id="ARBA00022989"/>
    </source>
</evidence>
<feature type="transmembrane region" description="Helical" evidence="6">
    <location>
        <begin position="50"/>
        <end position="66"/>
    </location>
</feature>
<dbReference type="GO" id="GO:0015648">
    <property type="term" value="F:lipid-linked peptidoglycan transporter activity"/>
    <property type="evidence" value="ECO:0007669"/>
    <property type="project" value="TreeGrafter"/>
</dbReference>
<keyword evidence="5 6" id="KW-0472">Membrane</keyword>
<dbReference type="KEGG" id="sman:C12CBH8_05380"/>
<feature type="transmembrane region" description="Helical" evidence="6">
    <location>
        <begin position="387"/>
        <end position="408"/>
    </location>
</feature>
<evidence type="ECO:0000256" key="1">
    <source>
        <dbReference type="ARBA" id="ARBA00004141"/>
    </source>
</evidence>
<dbReference type="GO" id="GO:0051301">
    <property type="term" value="P:cell division"/>
    <property type="evidence" value="ECO:0007669"/>
    <property type="project" value="UniProtKB-KW"/>
</dbReference>
<dbReference type="Pfam" id="PF01098">
    <property type="entry name" value="FTSW_RODA_SPOVE"/>
    <property type="match status" value="1"/>
</dbReference>
<keyword evidence="7" id="KW-0132">Cell division</keyword>
<feature type="transmembrane region" description="Helical" evidence="6">
    <location>
        <begin position="350"/>
        <end position="375"/>
    </location>
</feature>
<keyword evidence="8" id="KW-1185">Reference proteome</keyword>
<keyword evidence="2 6" id="KW-0812">Transmembrane</keyword>
<dbReference type="GO" id="GO:0032153">
    <property type="term" value="C:cell division site"/>
    <property type="evidence" value="ECO:0007669"/>
    <property type="project" value="TreeGrafter"/>
</dbReference>
<sequence>MFEALKRRRPKKVHVTVSSAKLLWAVTVFELVCGFRIVMNQIPDPDWERFVPLLALMAIQWIYYGISRGPLHRKSMQLEVSAFFLCGMGLCAQTAITADGLMTQVITLVAGLIIFNCIVWFMGDADRVMKYKIAAAILGVGLFAANLIFGTISHGAKNWIEIGPLTVQPSELVKIAFILTGAATLERLLTYRHLTWFLIFFGICVASLAYTGDFGTACIFFVTFLIIALMRSGDLRTIFFICAGAGGGAALVLTIKPYIAKRFEAWRHVWEYADTTGYQQSRVLMAIASGGLLGIGPGNGNLEKVFASTTDLIFGVICEEWGLILGIAVLSIYVGWTLHALRCCKRSRSSLYAIAASAAAGLMLFQTCLNVFGATDILPLTGVTLPFVSRGGSSMMASWGLLAFLKAADPRTYEEKEKRGVIV</sequence>
<protein>
    <submittedName>
        <fullName evidence="7">Cell division protein FtsW</fullName>
    </submittedName>
</protein>
<proteinExistence type="predicted"/>
<dbReference type="EMBL" id="AP023321">
    <property type="protein sequence ID" value="BCI59899.1"/>
    <property type="molecule type" value="Genomic_DNA"/>
</dbReference>
<evidence type="ECO:0000256" key="5">
    <source>
        <dbReference type="ARBA" id="ARBA00023136"/>
    </source>
</evidence>
<evidence type="ECO:0000313" key="7">
    <source>
        <dbReference type="EMBL" id="BCI59899.1"/>
    </source>
</evidence>
<evidence type="ECO:0000313" key="8">
    <source>
        <dbReference type="Proteomes" id="UP000593890"/>
    </source>
</evidence>
<dbReference type="RefSeq" id="WP_215533487.1">
    <property type="nucleotide sequence ID" value="NZ_AP023321.1"/>
</dbReference>
<dbReference type="PANTHER" id="PTHR30474:SF3">
    <property type="entry name" value="PEPTIDOGLYCAN GLYCOSYLTRANSFERASE RODA"/>
    <property type="match status" value="1"/>
</dbReference>